<dbReference type="InterPro" id="IPR038404">
    <property type="entry name" value="TRAP_DctP_sf"/>
</dbReference>
<dbReference type="AlphaFoldDB" id="A0A3D8IZQ6"/>
<dbReference type="InterPro" id="IPR018389">
    <property type="entry name" value="DctP_fam"/>
</dbReference>
<dbReference type="NCBIfam" id="NF037995">
    <property type="entry name" value="TRAP_S1"/>
    <property type="match status" value="1"/>
</dbReference>
<dbReference type="PIRSF" id="PIRSF006470">
    <property type="entry name" value="DctB"/>
    <property type="match status" value="1"/>
</dbReference>
<reference evidence="5 6" key="1">
    <citation type="submission" date="2018-04" db="EMBL/GenBank/DDBJ databases">
        <title>Novel Campyloabacter and Helicobacter Species and Strains.</title>
        <authorList>
            <person name="Mannion A.J."/>
            <person name="Shen Z."/>
            <person name="Fox J.G."/>
        </authorList>
    </citation>
    <scope>NUCLEOTIDE SEQUENCE [LARGE SCALE GENOMIC DNA]</scope>
    <source>
        <strain evidence="5 6">MIT 97-5075</strain>
    </source>
</reference>
<dbReference type="GO" id="GO:0055085">
    <property type="term" value="P:transmembrane transport"/>
    <property type="evidence" value="ECO:0007669"/>
    <property type="project" value="InterPro"/>
</dbReference>
<organism evidence="5 6">
    <name type="scientific">Helicobacter aurati</name>
    <dbReference type="NCBI Taxonomy" id="137778"/>
    <lineage>
        <taxon>Bacteria</taxon>
        <taxon>Pseudomonadati</taxon>
        <taxon>Campylobacterota</taxon>
        <taxon>Epsilonproteobacteria</taxon>
        <taxon>Campylobacterales</taxon>
        <taxon>Helicobacteraceae</taxon>
        <taxon>Helicobacter</taxon>
    </lineage>
</organism>
<dbReference type="Pfam" id="PF03480">
    <property type="entry name" value="DctP"/>
    <property type="match status" value="1"/>
</dbReference>
<dbReference type="NCBIfam" id="TIGR00787">
    <property type="entry name" value="dctP"/>
    <property type="match status" value="1"/>
</dbReference>
<proteinExistence type="inferred from homology"/>
<feature type="chain" id="PRO_5017537321" evidence="4">
    <location>
        <begin position="29"/>
        <end position="357"/>
    </location>
</feature>
<dbReference type="Gene3D" id="3.40.190.170">
    <property type="entry name" value="Bacterial extracellular solute-binding protein, family 7"/>
    <property type="match status" value="1"/>
</dbReference>
<feature type="signal peptide" evidence="4">
    <location>
        <begin position="1"/>
        <end position="28"/>
    </location>
</feature>
<keyword evidence="3 4" id="KW-0732">Signal</keyword>
<dbReference type="PANTHER" id="PTHR33376:SF7">
    <property type="entry name" value="C4-DICARBOXYLATE-BINDING PROTEIN DCTB"/>
    <property type="match status" value="1"/>
</dbReference>
<evidence type="ECO:0000256" key="1">
    <source>
        <dbReference type="ARBA" id="ARBA00009023"/>
    </source>
</evidence>
<dbReference type="OrthoDB" id="8690069at2"/>
<dbReference type="GO" id="GO:0030288">
    <property type="term" value="C:outer membrane-bounded periplasmic space"/>
    <property type="evidence" value="ECO:0007669"/>
    <property type="project" value="InterPro"/>
</dbReference>
<comment type="caution">
    <text evidence="5">The sequence shown here is derived from an EMBL/GenBank/DDBJ whole genome shotgun (WGS) entry which is preliminary data.</text>
</comment>
<keyword evidence="6" id="KW-1185">Reference proteome</keyword>
<evidence type="ECO:0000256" key="3">
    <source>
        <dbReference type="ARBA" id="ARBA00022729"/>
    </source>
</evidence>
<accession>A0A3D8IZQ6</accession>
<dbReference type="PANTHER" id="PTHR33376">
    <property type="match status" value="1"/>
</dbReference>
<dbReference type="EMBL" id="NXLW01000017">
    <property type="protein sequence ID" value="RDU70728.1"/>
    <property type="molecule type" value="Genomic_DNA"/>
</dbReference>
<evidence type="ECO:0000256" key="2">
    <source>
        <dbReference type="ARBA" id="ARBA00022448"/>
    </source>
</evidence>
<dbReference type="PROSITE" id="PS51257">
    <property type="entry name" value="PROKAR_LIPOPROTEIN"/>
    <property type="match status" value="1"/>
</dbReference>
<evidence type="ECO:0000256" key="4">
    <source>
        <dbReference type="SAM" id="SignalP"/>
    </source>
</evidence>
<name>A0A3D8IZQ6_9HELI</name>
<comment type="similarity">
    <text evidence="1">Belongs to the bacterial solute-binding protein 7 family.</text>
</comment>
<dbReference type="RefSeq" id="WP_104762282.1">
    <property type="nucleotide sequence ID" value="NZ_FZPM01000003.1"/>
</dbReference>
<gene>
    <name evidence="5" type="ORF">CQA66_07770</name>
</gene>
<sequence>MKKVINICSSMSSFLIISLCVLSFVACGDNKDSKTKQNATSQNDTPSDKVYVVKFAHVVSSGTPKGKAAELFAKRAGELSNGRLKVEVFPSAQLVDDDKVFTEIKRNNVQMAAPSFSKFTPIVKEFNIWDVPFLFRDNEHLHKVMDGEVGDLLKSKVTEKGFVALDYWDSGFKHFSTNKKPIIVPHDAKGQKMRIMSSKILEEQTKAIGAIPQVINFGEVYSSLQTGVVDSAENPLSNLYNSKFYEVQSSITLTSHGYLGYLVIVSEKFWKDLPDDLKQIFKEALHEATLFEREETQRDESILLKNLEDYAQKSGKLRIFTLTPEQKKEWEDVMLAIYPKFYNIVGKDLITKIQDIR</sequence>
<protein>
    <submittedName>
        <fullName evidence="5">C4-dicarboxylate ABC transporter</fullName>
    </submittedName>
</protein>
<evidence type="ECO:0000313" key="6">
    <source>
        <dbReference type="Proteomes" id="UP000256424"/>
    </source>
</evidence>
<evidence type="ECO:0000313" key="5">
    <source>
        <dbReference type="EMBL" id="RDU70728.1"/>
    </source>
</evidence>
<dbReference type="Proteomes" id="UP000256424">
    <property type="component" value="Unassembled WGS sequence"/>
</dbReference>
<keyword evidence="2" id="KW-0813">Transport</keyword>
<dbReference type="InterPro" id="IPR004682">
    <property type="entry name" value="TRAP_DctP"/>
</dbReference>